<dbReference type="OrthoDB" id="125347at2759"/>
<reference evidence="3" key="1">
    <citation type="journal article" date="2019" name="Curr. Biol.">
        <title>Genome Sequence of Striga asiatica Provides Insight into the Evolution of Plant Parasitism.</title>
        <authorList>
            <person name="Yoshida S."/>
            <person name="Kim S."/>
            <person name="Wafula E.K."/>
            <person name="Tanskanen J."/>
            <person name="Kim Y.M."/>
            <person name="Honaas L."/>
            <person name="Yang Z."/>
            <person name="Spallek T."/>
            <person name="Conn C.E."/>
            <person name="Ichihashi Y."/>
            <person name="Cheong K."/>
            <person name="Cui S."/>
            <person name="Der J.P."/>
            <person name="Gundlach H."/>
            <person name="Jiao Y."/>
            <person name="Hori C."/>
            <person name="Ishida J.K."/>
            <person name="Kasahara H."/>
            <person name="Kiba T."/>
            <person name="Kim M.S."/>
            <person name="Koo N."/>
            <person name="Laohavisit A."/>
            <person name="Lee Y.H."/>
            <person name="Lumba S."/>
            <person name="McCourt P."/>
            <person name="Mortimer J.C."/>
            <person name="Mutuku J.M."/>
            <person name="Nomura T."/>
            <person name="Sasaki-Sekimoto Y."/>
            <person name="Seto Y."/>
            <person name="Wang Y."/>
            <person name="Wakatake T."/>
            <person name="Sakakibara H."/>
            <person name="Demura T."/>
            <person name="Yamaguchi S."/>
            <person name="Yoneyama K."/>
            <person name="Manabe R.I."/>
            <person name="Nelson D.C."/>
            <person name="Schulman A.H."/>
            <person name="Timko M.P."/>
            <person name="dePamphilis C.W."/>
            <person name="Choi D."/>
            <person name="Shirasu K."/>
        </authorList>
    </citation>
    <scope>NUCLEOTIDE SEQUENCE [LARGE SCALE GENOMIC DNA]</scope>
    <source>
        <strain evidence="3">cv. UVA1</strain>
    </source>
</reference>
<protein>
    <submittedName>
        <fullName evidence="2">3-bisphosphoglycerate-dependent phosphoglyceratemutase</fullName>
    </submittedName>
</protein>
<evidence type="ECO:0000313" key="2">
    <source>
        <dbReference type="EMBL" id="GER40483.1"/>
    </source>
</evidence>
<comment type="caution">
    <text evidence="2">The sequence shown here is derived from an EMBL/GenBank/DDBJ whole genome shotgun (WGS) entry which is preliminary data.</text>
</comment>
<organism evidence="2 3">
    <name type="scientific">Striga asiatica</name>
    <name type="common">Asiatic witchweed</name>
    <name type="synonym">Buchnera asiatica</name>
    <dbReference type="NCBI Taxonomy" id="4170"/>
    <lineage>
        <taxon>Eukaryota</taxon>
        <taxon>Viridiplantae</taxon>
        <taxon>Streptophyta</taxon>
        <taxon>Embryophyta</taxon>
        <taxon>Tracheophyta</taxon>
        <taxon>Spermatophyta</taxon>
        <taxon>Magnoliopsida</taxon>
        <taxon>eudicotyledons</taxon>
        <taxon>Gunneridae</taxon>
        <taxon>Pentapetalae</taxon>
        <taxon>asterids</taxon>
        <taxon>lamiids</taxon>
        <taxon>Lamiales</taxon>
        <taxon>Orobanchaceae</taxon>
        <taxon>Buchnereae</taxon>
        <taxon>Striga</taxon>
    </lineage>
</organism>
<keyword evidence="3" id="KW-1185">Reference proteome</keyword>
<evidence type="ECO:0000256" key="1">
    <source>
        <dbReference type="SAM" id="MobiDB-lite"/>
    </source>
</evidence>
<gene>
    <name evidence="2" type="ORF">STAS_17159</name>
</gene>
<feature type="region of interest" description="Disordered" evidence="1">
    <location>
        <begin position="117"/>
        <end position="165"/>
    </location>
</feature>
<dbReference type="AlphaFoldDB" id="A0A5A7Q5G2"/>
<dbReference type="EMBL" id="BKCP01005887">
    <property type="protein sequence ID" value="GER40483.1"/>
    <property type="molecule type" value="Genomic_DNA"/>
</dbReference>
<sequence>MDECISIKAEDNKSNSCSGGEEYELSDIPCSHALRAIINQKQYPFDFVSLFYSVDSYKIAYESAIMSMSDDLMNQGIRERGQLVHTSLKSTNIYKGTKCHEKGHNAITCKVTKQNTGEVENSSDAPQQHEENANANIPNRREKLKVTKKNTGEVGKSCDAPQESM</sequence>
<proteinExistence type="predicted"/>
<feature type="non-terminal residue" evidence="2">
    <location>
        <position position="165"/>
    </location>
</feature>
<feature type="compositionally biased region" description="Polar residues" evidence="1">
    <location>
        <begin position="117"/>
        <end position="126"/>
    </location>
</feature>
<dbReference type="Proteomes" id="UP000325081">
    <property type="component" value="Unassembled WGS sequence"/>
</dbReference>
<accession>A0A5A7Q5G2</accession>
<name>A0A5A7Q5G2_STRAF</name>
<evidence type="ECO:0000313" key="3">
    <source>
        <dbReference type="Proteomes" id="UP000325081"/>
    </source>
</evidence>